<dbReference type="InterPro" id="IPR044642">
    <property type="entry name" value="PTHR15588"/>
</dbReference>
<evidence type="ECO:0000313" key="6">
    <source>
        <dbReference type="EMBL" id="EAX98557.1"/>
    </source>
</evidence>
<evidence type="ECO:0000259" key="5">
    <source>
        <dbReference type="PROSITE" id="PS52002"/>
    </source>
</evidence>
<proteinExistence type="inferred from homology"/>
<gene>
    <name evidence="6" type="ORF">TVAG_281550</name>
</gene>
<dbReference type="RefSeq" id="XP_001311487.1">
    <property type="nucleotide sequence ID" value="XM_001311486.1"/>
</dbReference>
<dbReference type="KEGG" id="tva:4756355"/>
<dbReference type="GO" id="GO:0000290">
    <property type="term" value="P:deadenylation-dependent decapping of nuclear-transcribed mRNA"/>
    <property type="evidence" value="ECO:0000318"/>
    <property type="project" value="GO_Central"/>
</dbReference>
<protein>
    <submittedName>
        <fullName evidence="6">Sm protein</fullName>
    </submittedName>
</protein>
<dbReference type="SMART" id="SM00651">
    <property type="entry name" value="Sm"/>
    <property type="match status" value="1"/>
</dbReference>
<dbReference type="Proteomes" id="UP000001542">
    <property type="component" value="Unassembled WGS sequence"/>
</dbReference>
<dbReference type="SUPFAM" id="SSF50182">
    <property type="entry name" value="Sm-like ribonucleoproteins"/>
    <property type="match status" value="1"/>
</dbReference>
<dbReference type="AlphaFoldDB" id="A2F979"/>
<dbReference type="InterPro" id="IPR047575">
    <property type="entry name" value="Sm"/>
</dbReference>
<reference evidence="6" key="1">
    <citation type="submission" date="2006-10" db="EMBL/GenBank/DDBJ databases">
        <authorList>
            <person name="Amadeo P."/>
            <person name="Zhao Q."/>
            <person name="Wortman J."/>
            <person name="Fraser-Liggett C."/>
            <person name="Carlton J."/>
        </authorList>
    </citation>
    <scope>NUCLEOTIDE SEQUENCE</scope>
    <source>
        <strain evidence="6">G3</strain>
    </source>
</reference>
<dbReference type="GO" id="GO:0006397">
    <property type="term" value="P:mRNA processing"/>
    <property type="evidence" value="ECO:0007669"/>
    <property type="project" value="UniProtKB-KW"/>
</dbReference>
<evidence type="ECO:0000256" key="3">
    <source>
        <dbReference type="ARBA" id="ARBA00022884"/>
    </source>
</evidence>
<dbReference type="InterPro" id="IPR010920">
    <property type="entry name" value="LSM_dom_sf"/>
</dbReference>
<keyword evidence="7" id="KW-1185">Reference proteome</keyword>
<dbReference type="GO" id="GO:0000932">
    <property type="term" value="C:P-body"/>
    <property type="evidence" value="ECO:0000318"/>
    <property type="project" value="GO_Central"/>
</dbReference>
<keyword evidence="3" id="KW-0694">RNA-binding</keyword>
<dbReference type="EMBL" id="DS113671">
    <property type="protein sequence ID" value="EAX98557.1"/>
    <property type="molecule type" value="Genomic_DNA"/>
</dbReference>
<accession>A2F979</accession>
<dbReference type="InParanoid" id="A2F979"/>
<evidence type="ECO:0000256" key="2">
    <source>
        <dbReference type="ARBA" id="ARBA00022664"/>
    </source>
</evidence>
<dbReference type="PANTHER" id="PTHR15588:SF8">
    <property type="entry name" value="U6 SNRNA-ASSOCIATED SM-LIKE PROTEIN LSM1"/>
    <property type="match status" value="1"/>
</dbReference>
<evidence type="ECO:0000256" key="1">
    <source>
        <dbReference type="ARBA" id="ARBA00006850"/>
    </source>
</evidence>
<dbReference type="PROSITE" id="PS52002">
    <property type="entry name" value="SM"/>
    <property type="match status" value="1"/>
</dbReference>
<dbReference type="InterPro" id="IPR001163">
    <property type="entry name" value="Sm_dom_euk/arc"/>
</dbReference>
<dbReference type="STRING" id="5722.A2F979"/>
<dbReference type="Pfam" id="PF01423">
    <property type="entry name" value="LSM"/>
    <property type="match status" value="1"/>
</dbReference>
<reference evidence="6" key="2">
    <citation type="journal article" date="2007" name="Science">
        <title>Draft genome sequence of the sexually transmitted pathogen Trichomonas vaginalis.</title>
        <authorList>
            <person name="Carlton J.M."/>
            <person name="Hirt R.P."/>
            <person name="Silva J.C."/>
            <person name="Delcher A.L."/>
            <person name="Schatz M."/>
            <person name="Zhao Q."/>
            <person name="Wortman J.R."/>
            <person name="Bidwell S.L."/>
            <person name="Alsmark U.C.M."/>
            <person name="Besteiro S."/>
            <person name="Sicheritz-Ponten T."/>
            <person name="Noel C.J."/>
            <person name="Dacks J.B."/>
            <person name="Foster P.G."/>
            <person name="Simillion C."/>
            <person name="Van de Peer Y."/>
            <person name="Miranda-Saavedra D."/>
            <person name="Barton G.J."/>
            <person name="Westrop G.D."/>
            <person name="Mueller S."/>
            <person name="Dessi D."/>
            <person name="Fiori P.L."/>
            <person name="Ren Q."/>
            <person name="Paulsen I."/>
            <person name="Zhang H."/>
            <person name="Bastida-Corcuera F.D."/>
            <person name="Simoes-Barbosa A."/>
            <person name="Brown M.T."/>
            <person name="Hayes R.D."/>
            <person name="Mukherjee M."/>
            <person name="Okumura C.Y."/>
            <person name="Schneider R."/>
            <person name="Smith A.J."/>
            <person name="Vanacova S."/>
            <person name="Villalvazo M."/>
            <person name="Haas B.J."/>
            <person name="Pertea M."/>
            <person name="Feldblyum T.V."/>
            <person name="Utterback T.R."/>
            <person name="Shu C.L."/>
            <person name="Osoegawa K."/>
            <person name="de Jong P.J."/>
            <person name="Hrdy I."/>
            <person name="Horvathova L."/>
            <person name="Zubacova Z."/>
            <person name="Dolezal P."/>
            <person name="Malik S.B."/>
            <person name="Logsdon J.M. Jr."/>
            <person name="Henze K."/>
            <person name="Gupta A."/>
            <person name="Wang C.C."/>
            <person name="Dunne R.L."/>
            <person name="Upcroft J.A."/>
            <person name="Upcroft P."/>
            <person name="White O."/>
            <person name="Salzberg S.L."/>
            <person name="Tang P."/>
            <person name="Chiu C.-H."/>
            <person name="Lee Y.-S."/>
            <person name="Embley T.M."/>
            <person name="Coombs G.H."/>
            <person name="Mottram J.C."/>
            <person name="Tachezy J."/>
            <person name="Fraser-Liggett C.M."/>
            <person name="Johnson P.J."/>
        </authorList>
    </citation>
    <scope>NUCLEOTIDE SEQUENCE [LARGE SCALE GENOMIC DNA]</scope>
    <source>
        <strain evidence="6">G3</strain>
    </source>
</reference>
<dbReference type="GO" id="GO:1990726">
    <property type="term" value="C:Lsm1-7-Pat1 complex"/>
    <property type="evidence" value="ECO:0000318"/>
    <property type="project" value="GO_Central"/>
</dbReference>
<dbReference type="OrthoDB" id="10263346at2759"/>
<comment type="similarity">
    <text evidence="1">Belongs to the snRNP Sm proteins family.</text>
</comment>
<keyword evidence="2" id="KW-0507">mRNA processing</keyword>
<dbReference type="FunCoup" id="A2F979">
    <property type="interactions" value="301"/>
</dbReference>
<dbReference type="GO" id="GO:0003729">
    <property type="term" value="F:mRNA binding"/>
    <property type="evidence" value="ECO:0000318"/>
    <property type="project" value="GO_Central"/>
</dbReference>
<evidence type="ECO:0000313" key="7">
    <source>
        <dbReference type="Proteomes" id="UP000001542"/>
    </source>
</evidence>
<keyword evidence="4" id="KW-0687">Ribonucleoprotein</keyword>
<dbReference type="Gene3D" id="2.30.30.100">
    <property type="match status" value="1"/>
</dbReference>
<dbReference type="VEuPathDB" id="TrichDB:TVAG_281550"/>
<feature type="domain" description="Sm" evidence="5">
    <location>
        <begin position="35"/>
        <end position="111"/>
    </location>
</feature>
<dbReference type="SMR" id="A2F979"/>
<dbReference type="GO" id="GO:1990904">
    <property type="term" value="C:ribonucleoprotein complex"/>
    <property type="evidence" value="ECO:0007669"/>
    <property type="project" value="UniProtKB-KW"/>
</dbReference>
<dbReference type="VEuPathDB" id="TrichDB:TVAGG3_0236880"/>
<dbReference type="PANTHER" id="PTHR15588">
    <property type="entry name" value="LSM1"/>
    <property type="match status" value="1"/>
</dbReference>
<evidence type="ECO:0000256" key="4">
    <source>
        <dbReference type="ARBA" id="ARBA00023274"/>
    </source>
</evidence>
<organism evidence="6 7">
    <name type="scientific">Trichomonas vaginalis (strain ATCC PRA-98 / G3)</name>
    <dbReference type="NCBI Taxonomy" id="412133"/>
    <lineage>
        <taxon>Eukaryota</taxon>
        <taxon>Metamonada</taxon>
        <taxon>Parabasalia</taxon>
        <taxon>Trichomonadida</taxon>
        <taxon>Trichomonadidae</taxon>
        <taxon>Trichomonas</taxon>
    </lineage>
</organism>
<sequence>MSTHDRDLRHKKLLAKEFDKYREDYKAKLNPEEYPGNMSLIFELDTKVCVITADDIEYVGELSSFDQFGNIILAKAVLRTFGPNGYDDEEKLGTIFIRSDQVILIGKVDKDKENKLLEVEEEDADE</sequence>
<name>A2F979_TRIV3</name>